<dbReference type="EMBL" id="LHPG02000008">
    <property type="protein sequence ID" value="PRW56564.1"/>
    <property type="molecule type" value="Genomic_DNA"/>
</dbReference>
<proteinExistence type="predicted"/>
<name>A0A2P6TR74_CHLSO</name>
<comment type="caution">
    <text evidence="2">The sequence shown here is derived from an EMBL/GenBank/DDBJ whole genome shotgun (WGS) entry which is preliminary data.</text>
</comment>
<comment type="subcellular location">
    <subcellularLocation>
        <location evidence="1">Cytoplasm</location>
        <location evidence="1">Cytoskeleton</location>
        <location evidence="1">Cilium axoneme</location>
    </subcellularLocation>
</comment>
<reference evidence="2 3" key="1">
    <citation type="journal article" date="2018" name="Plant J.">
        <title>Genome sequences of Chlorella sorokiniana UTEX 1602 and Micractinium conductrix SAG 241.80: implications to maltose excretion by a green alga.</title>
        <authorList>
            <person name="Arriola M.B."/>
            <person name="Velmurugan N."/>
            <person name="Zhang Y."/>
            <person name="Plunkett M.H."/>
            <person name="Hondzo H."/>
            <person name="Barney B.M."/>
        </authorList>
    </citation>
    <scope>NUCLEOTIDE SEQUENCE [LARGE SCALE GENOMIC DNA]</scope>
    <source>
        <strain evidence="3">UTEX 1602</strain>
    </source>
</reference>
<gene>
    <name evidence="2" type="ORF">C2E21_4716</name>
</gene>
<dbReference type="Proteomes" id="UP000239899">
    <property type="component" value="Unassembled WGS sequence"/>
</dbReference>
<evidence type="ECO:0000313" key="2">
    <source>
        <dbReference type="EMBL" id="PRW56564.1"/>
    </source>
</evidence>
<protein>
    <submittedName>
        <fullName evidence="2">Leucine-rich repeat (LRR)</fullName>
    </submittedName>
</protein>
<accession>A0A2P6TR74</accession>
<sequence>MAGPLKEVGPAVAGTCTRFRRALLSDPERWCTFELGPVPLRLLSAADREDWLAAKLGLLHQVAGFVESFSGDEVAQLLEWAKPCRGRWTMERFLIQLQPERLTGLCLAGVPGQQALLRAVARFQGLTSLELSSCSTPLPKNTAAVVGALTGLRFLSLYSWGGASPAGLGPTRRPRLTRLPVGVVSEALPQLSQLTYLQLGALHVPAASQLTCLAPTLQLLSLFDQDVPASGLPRPPAPADWPLLTSYSADWEFPNSYRGKQVGEHMMHALGCSLAYGAATSITGRAVGVTAEVTLERSYYDGGTLQGLLRQLLPPGAALTQLTLKRSQNAGAASIAALRCAALSELQSLSLDSCAPAAIAPMMECTPQLTSLSITDSTFQSLMWDSMRLRAVPAAMAALPLRRVQLQHVDLPDLPAGRWLEELEELEVSVVRCLPAALAGTPIRRLSLELGAYGRDQTAQLQLPTAADVDNSLLLMPHLERLAVRGRLPMQMIPYLRKQAPHIQLV</sequence>
<dbReference type="Gene3D" id="3.80.10.10">
    <property type="entry name" value="Ribonuclease Inhibitor"/>
    <property type="match status" value="1"/>
</dbReference>
<dbReference type="InterPro" id="IPR032675">
    <property type="entry name" value="LRR_dom_sf"/>
</dbReference>
<dbReference type="GO" id="GO:0005930">
    <property type="term" value="C:axoneme"/>
    <property type="evidence" value="ECO:0007669"/>
    <property type="project" value="UniProtKB-SubCell"/>
</dbReference>
<evidence type="ECO:0000313" key="3">
    <source>
        <dbReference type="Proteomes" id="UP000239899"/>
    </source>
</evidence>
<dbReference type="SUPFAM" id="SSF52047">
    <property type="entry name" value="RNI-like"/>
    <property type="match status" value="1"/>
</dbReference>
<evidence type="ECO:0000256" key="1">
    <source>
        <dbReference type="ARBA" id="ARBA00004430"/>
    </source>
</evidence>
<organism evidence="2 3">
    <name type="scientific">Chlorella sorokiniana</name>
    <name type="common">Freshwater green alga</name>
    <dbReference type="NCBI Taxonomy" id="3076"/>
    <lineage>
        <taxon>Eukaryota</taxon>
        <taxon>Viridiplantae</taxon>
        <taxon>Chlorophyta</taxon>
        <taxon>core chlorophytes</taxon>
        <taxon>Trebouxiophyceae</taxon>
        <taxon>Chlorellales</taxon>
        <taxon>Chlorellaceae</taxon>
        <taxon>Chlorella clade</taxon>
        <taxon>Chlorella</taxon>
    </lineage>
</organism>
<keyword evidence="3" id="KW-1185">Reference proteome</keyword>
<dbReference type="AlphaFoldDB" id="A0A2P6TR74"/>